<gene>
    <name evidence="2" type="ORF">V6N11_020718</name>
</gene>
<comment type="caution">
    <text evidence="2">The sequence shown here is derived from an EMBL/GenBank/DDBJ whole genome shotgun (WGS) entry which is preliminary data.</text>
</comment>
<feature type="region of interest" description="Disordered" evidence="1">
    <location>
        <begin position="33"/>
        <end position="55"/>
    </location>
</feature>
<dbReference type="EMBL" id="JBBPBN010000043">
    <property type="protein sequence ID" value="KAK8997234.1"/>
    <property type="molecule type" value="Genomic_DNA"/>
</dbReference>
<sequence length="69" mass="7373">MHRVKENMANWFGSVCLRLSFGSVSIGSSLKLTGGTLSSGKPSKTGSPADEEAKQVRLLTNTAIQNQHL</sequence>
<name>A0ABR2Q9L9_9ROSI</name>
<reference evidence="2 3" key="1">
    <citation type="journal article" date="2024" name="G3 (Bethesda)">
        <title>Genome assembly of Hibiscus sabdariffa L. provides insights into metabolisms of medicinal natural products.</title>
        <authorList>
            <person name="Kim T."/>
        </authorList>
    </citation>
    <scope>NUCLEOTIDE SEQUENCE [LARGE SCALE GENOMIC DNA]</scope>
    <source>
        <strain evidence="2">TK-2024</strain>
        <tissue evidence="2">Old leaves</tissue>
    </source>
</reference>
<evidence type="ECO:0000256" key="1">
    <source>
        <dbReference type="SAM" id="MobiDB-lite"/>
    </source>
</evidence>
<dbReference type="Proteomes" id="UP001396334">
    <property type="component" value="Unassembled WGS sequence"/>
</dbReference>
<evidence type="ECO:0000313" key="2">
    <source>
        <dbReference type="EMBL" id="KAK8997234.1"/>
    </source>
</evidence>
<organism evidence="2 3">
    <name type="scientific">Hibiscus sabdariffa</name>
    <name type="common">roselle</name>
    <dbReference type="NCBI Taxonomy" id="183260"/>
    <lineage>
        <taxon>Eukaryota</taxon>
        <taxon>Viridiplantae</taxon>
        <taxon>Streptophyta</taxon>
        <taxon>Embryophyta</taxon>
        <taxon>Tracheophyta</taxon>
        <taxon>Spermatophyta</taxon>
        <taxon>Magnoliopsida</taxon>
        <taxon>eudicotyledons</taxon>
        <taxon>Gunneridae</taxon>
        <taxon>Pentapetalae</taxon>
        <taxon>rosids</taxon>
        <taxon>malvids</taxon>
        <taxon>Malvales</taxon>
        <taxon>Malvaceae</taxon>
        <taxon>Malvoideae</taxon>
        <taxon>Hibiscus</taxon>
    </lineage>
</organism>
<protein>
    <submittedName>
        <fullName evidence="2">Uncharacterized protein</fullName>
    </submittedName>
</protein>
<accession>A0ABR2Q9L9</accession>
<evidence type="ECO:0000313" key="3">
    <source>
        <dbReference type="Proteomes" id="UP001396334"/>
    </source>
</evidence>
<proteinExistence type="predicted"/>
<keyword evidence="3" id="KW-1185">Reference proteome</keyword>